<evidence type="ECO:0000256" key="4">
    <source>
        <dbReference type="ARBA" id="ARBA00022723"/>
    </source>
</evidence>
<reference evidence="9" key="1">
    <citation type="journal article" date="2022" name="bioRxiv">
        <title>Sequencing and chromosome-scale assembly of the giantPleurodeles waltlgenome.</title>
        <authorList>
            <person name="Brown T."/>
            <person name="Elewa A."/>
            <person name="Iarovenko S."/>
            <person name="Subramanian E."/>
            <person name="Araus A.J."/>
            <person name="Petzold A."/>
            <person name="Susuki M."/>
            <person name="Suzuki K.-i.T."/>
            <person name="Hayashi T."/>
            <person name="Toyoda A."/>
            <person name="Oliveira C."/>
            <person name="Osipova E."/>
            <person name="Leigh N.D."/>
            <person name="Simon A."/>
            <person name="Yun M.H."/>
        </authorList>
    </citation>
    <scope>NUCLEOTIDE SEQUENCE</scope>
    <source>
        <strain evidence="9">20211129_DDA</strain>
        <tissue evidence="9">Liver</tissue>
    </source>
</reference>
<evidence type="ECO:0000256" key="2">
    <source>
        <dbReference type="ARBA" id="ARBA00010147"/>
    </source>
</evidence>
<keyword evidence="6" id="KW-0106">Calcium</keyword>
<dbReference type="PANTHER" id="PTHR45713">
    <property type="entry name" value="FTP DOMAIN-CONTAINING PROTEIN"/>
    <property type="match status" value="1"/>
</dbReference>
<evidence type="ECO:0000256" key="7">
    <source>
        <dbReference type="ARBA" id="ARBA00023157"/>
    </source>
</evidence>
<dbReference type="GO" id="GO:0042806">
    <property type="term" value="F:fucose binding"/>
    <property type="evidence" value="ECO:0007669"/>
    <property type="project" value="UniProtKB-ARBA"/>
</dbReference>
<name>A0AAV7V4J5_PLEWA</name>
<comment type="function">
    <text evidence="1">Acts as a defensive agent. Recognizes blood group fucosylated oligosaccharides including A, B, H and Lewis B-type antigens. Does not recognize Lewis A antigen and has low affinity for monovalent haptens.</text>
</comment>
<dbReference type="GO" id="GO:0046872">
    <property type="term" value="F:metal ion binding"/>
    <property type="evidence" value="ECO:0007669"/>
    <property type="project" value="UniProtKB-KW"/>
</dbReference>
<keyword evidence="7" id="KW-1015">Disulfide bond</keyword>
<accession>A0AAV7V4J5</accession>
<evidence type="ECO:0000313" key="9">
    <source>
        <dbReference type="EMBL" id="KAJ1194897.1"/>
    </source>
</evidence>
<feature type="domain" description="Fucolectin tachylectin-4 pentraxin-1" evidence="8">
    <location>
        <begin position="115"/>
        <end position="259"/>
    </location>
</feature>
<comment type="subunit">
    <text evidence="3">Homotrimer.</text>
</comment>
<evidence type="ECO:0000256" key="1">
    <source>
        <dbReference type="ARBA" id="ARBA00002219"/>
    </source>
</evidence>
<dbReference type="InterPro" id="IPR008979">
    <property type="entry name" value="Galactose-bd-like_sf"/>
</dbReference>
<dbReference type="Gene3D" id="2.60.120.260">
    <property type="entry name" value="Galactose-binding domain-like"/>
    <property type="match status" value="1"/>
</dbReference>
<dbReference type="InterPro" id="IPR006585">
    <property type="entry name" value="FTP1"/>
</dbReference>
<comment type="similarity">
    <text evidence="2">Belongs to the fucolectin family.</text>
</comment>
<evidence type="ECO:0000313" key="10">
    <source>
        <dbReference type="Proteomes" id="UP001066276"/>
    </source>
</evidence>
<keyword evidence="10" id="KW-1185">Reference proteome</keyword>
<evidence type="ECO:0000259" key="8">
    <source>
        <dbReference type="SMART" id="SM00607"/>
    </source>
</evidence>
<dbReference type="AlphaFoldDB" id="A0AAV7V4J5"/>
<dbReference type="GO" id="GO:0001868">
    <property type="term" value="P:regulation of complement activation, lectin pathway"/>
    <property type="evidence" value="ECO:0007669"/>
    <property type="project" value="UniProtKB-ARBA"/>
</dbReference>
<dbReference type="GO" id="GO:0010185">
    <property type="term" value="P:regulation of cellular defense response"/>
    <property type="evidence" value="ECO:0007669"/>
    <property type="project" value="UniProtKB-ARBA"/>
</dbReference>
<protein>
    <recommendedName>
        <fullName evidence="8">Fucolectin tachylectin-4 pentraxin-1 domain-containing protein</fullName>
    </recommendedName>
</protein>
<keyword evidence="5" id="KW-0430">Lectin</keyword>
<dbReference type="SMART" id="SM00607">
    <property type="entry name" value="FTP"/>
    <property type="match status" value="1"/>
</dbReference>
<dbReference type="EMBL" id="JANPWB010000004">
    <property type="protein sequence ID" value="KAJ1194897.1"/>
    <property type="molecule type" value="Genomic_DNA"/>
</dbReference>
<gene>
    <name evidence="9" type="ORF">NDU88_004182</name>
</gene>
<keyword evidence="4" id="KW-0479">Metal-binding</keyword>
<proteinExistence type="inferred from homology"/>
<dbReference type="Proteomes" id="UP001066276">
    <property type="component" value="Chromosome 2_2"/>
</dbReference>
<dbReference type="Pfam" id="PF22633">
    <property type="entry name" value="F5_F8_type_C_2"/>
    <property type="match status" value="1"/>
</dbReference>
<evidence type="ECO:0000256" key="5">
    <source>
        <dbReference type="ARBA" id="ARBA00022734"/>
    </source>
</evidence>
<comment type="caution">
    <text evidence="9">The sequence shown here is derived from an EMBL/GenBank/DDBJ whole genome shotgun (WGS) entry which is preliminary data.</text>
</comment>
<dbReference type="PANTHER" id="PTHR45713:SF11">
    <property type="entry name" value="FUCOLECTIN TACHYLECTIN-4 PENTRAXIN-1 DOMAIN-CONTAINING PROTEIN"/>
    <property type="match status" value="1"/>
</dbReference>
<dbReference type="InterPro" id="IPR051941">
    <property type="entry name" value="BG_Antigen-Binding_Lectin"/>
</dbReference>
<dbReference type="SUPFAM" id="SSF49785">
    <property type="entry name" value="Galactose-binding domain-like"/>
    <property type="match status" value="1"/>
</dbReference>
<sequence length="269" mass="29248">MRLPHASCTHHTPFVMAPSSYIRYLTLNTRDMDPARNLYGVYSYIMGQQAQIAFLQETYTTGDQDRLRICWGLGVCSLQSCLATDRMEFLTVLLFGLCVFGGSLAGPACNPAPASENLALKGTASQSTQYGYLGLPSYPLSGKRTGSYHDMSCSATNGDLNPWWKVDLGKSQAIGSVVVVNRADCCPERIRGAEVRVGDNENNNNPVCGTITDLSAGSVSTLCCKGMVGRYVSVVITGRQEYLTLCGVEVYGVVAQKQEPQKEESHVCW</sequence>
<evidence type="ECO:0000256" key="6">
    <source>
        <dbReference type="ARBA" id="ARBA00022837"/>
    </source>
</evidence>
<evidence type="ECO:0000256" key="3">
    <source>
        <dbReference type="ARBA" id="ARBA00011233"/>
    </source>
</evidence>
<organism evidence="9 10">
    <name type="scientific">Pleurodeles waltl</name>
    <name type="common">Iberian ribbed newt</name>
    <dbReference type="NCBI Taxonomy" id="8319"/>
    <lineage>
        <taxon>Eukaryota</taxon>
        <taxon>Metazoa</taxon>
        <taxon>Chordata</taxon>
        <taxon>Craniata</taxon>
        <taxon>Vertebrata</taxon>
        <taxon>Euteleostomi</taxon>
        <taxon>Amphibia</taxon>
        <taxon>Batrachia</taxon>
        <taxon>Caudata</taxon>
        <taxon>Salamandroidea</taxon>
        <taxon>Salamandridae</taxon>
        <taxon>Pleurodelinae</taxon>
        <taxon>Pleurodeles</taxon>
    </lineage>
</organism>